<protein>
    <submittedName>
        <fullName evidence="2">Uncharacterized protein</fullName>
    </submittedName>
</protein>
<feature type="compositionally biased region" description="Pro residues" evidence="1">
    <location>
        <begin position="172"/>
        <end position="182"/>
    </location>
</feature>
<accession>A0ABQ3JHM9</accession>
<name>A0ABQ3JHM9_9PSEU</name>
<evidence type="ECO:0000256" key="1">
    <source>
        <dbReference type="SAM" id="MobiDB-lite"/>
    </source>
</evidence>
<feature type="region of interest" description="Disordered" evidence="1">
    <location>
        <begin position="163"/>
        <end position="217"/>
    </location>
</feature>
<evidence type="ECO:0000313" key="3">
    <source>
        <dbReference type="Proteomes" id="UP000605897"/>
    </source>
</evidence>
<gene>
    <name evidence="2" type="ORF">GCM10017786_60290</name>
</gene>
<feature type="compositionally biased region" description="Gly residues" evidence="1">
    <location>
        <begin position="197"/>
        <end position="209"/>
    </location>
</feature>
<keyword evidence="3" id="KW-1185">Reference proteome</keyword>
<comment type="caution">
    <text evidence="2">The sequence shown here is derived from an EMBL/GenBank/DDBJ whole genome shotgun (WGS) entry which is preliminary data.</text>
</comment>
<dbReference type="RefSeq" id="WP_191248003.1">
    <property type="nucleotide sequence ID" value="NZ_BNAU01000008.1"/>
</dbReference>
<dbReference type="EMBL" id="BNAU01000008">
    <property type="protein sequence ID" value="GHF18480.1"/>
    <property type="molecule type" value="Genomic_DNA"/>
</dbReference>
<evidence type="ECO:0000313" key="2">
    <source>
        <dbReference type="EMBL" id="GHF18480.1"/>
    </source>
</evidence>
<dbReference type="Proteomes" id="UP000605897">
    <property type="component" value="Unassembled WGS sequence"/>
</dbReference>
<proteinExistence type="predicted"/>
<sequence length="217" mass="23705">MAAGWAERRALAGSGRLALLATAHLCRRHRRSPEPLVRLMCQARDDEVAHRARTTLESSWDRSPLWREKIWHALRTVLAAEADRLARDGRQLPWVAIVALVDVRPELVTRYDQRDLARKLLGTVPVPEAPYVAAAVRRVLRKLPPGPAVEVVREQAARGDLEAAAAVADARYPPPEPAPPPQRKPHRKARARHDAPGGTGTAGSGGFSTGGFNVHGV</sequence>
<reference evidence="3" key="1">
    <citation type="journal article" date="2019" name="Int. J. Syst. Evol. Microbiol.">
        <title>The Global Catalogue of Microorganisms (GCM) 10K type strain sequencing project: providing services to taxonomists for standard genome sequencing and annotation.</title>
        <authorList>
            <consortium name="The Broad Institute Genomics Platform"/>
            <consortium name="The Broad Institute Genome Sequencing Center for Infectious Disease"/>
            <person name="Wu L."/>
            <person name="Ma J."/>
        </authorList>
    </citation>
    <scope>NUCLEOTIDE SEQUENCE [LARGE SCALE GENOMIC DNA]</scope>
    <source>
        <strain evidence="3">CGMCC 4.7677</strain>
    </source>
</reference>
<organism evidence="2 3">
    <name type="scientific">Amycolatopsis deserti</name>
    <dbReference type="NCBI Taxonomy" id="185696"/>
    <lineage>
        <taxon>Bacteria</taxon>
        <taxon>Bacillati</taxon>
        <taxon>Actinomycetota</taxon>
        <taxon>Actinomycetes</taxon>
        <taxon>Pseudonocardiales</taxon>
        <taxon>Pseudonocardiaceae</taxon>
        <taxon>Amycolatopsis</taxon>
    </lineage>
</organism>